<keyword evidence="2" id="KW-0812">Transmembrane</keyword>
<dbReference type="InterPro" id="IPR036734">
    <property type="entry name" value="Neur_chan_lig-bd_sf"/>
</dbReference>
<sequence length="376" mass="41203">MGQSARQAPDRQAAEAVMRMSHKYRAVAALLSVLVALASGLAALMTLPAPAGADPGADQVFVGAYVKDVQEIDVATESFTVDIYLWLRWKNPNINPSATLEAMNSSGFENSTTSATGGVTPKMLYDAPVDLPDGSKYMLMRYQGVFSRKLMLRDYPFDTQMLRVVFKDERADTRTLNFVPDTEPISINRSLLNTIPGYSLGTPTLSIIDHQYETNFGDIRVPPDGVPFSCIAIDLPVKRNVLPHIVKLFIPIFIVILITALIFVLPARLEEARAGIGITALLTIIALQWSTEGDLPSVEYLTMLDVIYILSMIYIVAATGYSVLASRRGHHEKPTAVTATLDRRVGLSSLGVYAVLVALTVYLHIHNAPPATHFFH</sequence>
<feature type="transmembrane region" description="Helical" evidence="2">
    <location>
        <begin position="345"/>
        <end position="365"/>
    </location>
</feature>
<dbReference type="OrthoDB" id="7846809at2"/>
<feature type="transmembrane region" description="Helical" evidence="2">
    <location>
        <begin position="274"/>
        <end position="291"/>
    </location>
</feature>
<evidence type="ECO:0000256" key="2">
    <source>
        <dbReference type="SAM" id="Phobius"/>
    </source>
</evidence>
<comment type="subcellular location">
    <subcellularLocation>
        <location evidence="1">Membrane</location>
        <topology evidence="1">Multi-pass membrane protein</topology>
    </subcellularLocation>
</comment>
<dbReference type="EMBL" id="CP015596">
    <property type="protein sequence ID" value="ANE80660.1"/>
    <property type="molecule type" value="Genomic_DNA"/>
</dbReference>
<dbReference type="PANTHER" id="PTHR18945">
    <property type="entry name" value="NEUROTRANSMITTER GATED ION CHANNEL"/>
    <property type="match status" value="1"/>
</dbReference>
<dbReference type="InterPro" id="IPR036719">
    <property type="entry name" value="Neuro-gated_channel_TM_sf"/>
</dbReference>
<dbReference type="GO" id="GO:0016020">
    <property type="term" value="C:membrane"/>
    <property type="evidence" value="ECO:0007669"/>
    <property type="project" value="UniProtKB-SubCell"/>
</dbReference>
<feature type="transmembrane region" description="Helical" evidence="2">
    <location>
        <begin position="248"/>
        <end position="267"/>
    </location>
</feature>
<dbReference type="RefSeq" id="WP_067997268.1">
    <property type="nucleotide sequence ID" value="NZ_CP015596.1"/>
</dbReference>
<dbReference type="AlphaFoldDB" id="A0A172UP28"/>
<evidence type="ECO:0000256" key="1">
    <source>
        <dbReference type="ARBA" id="ARBA00004141"/>
    </source>
</evidence>
<dbReference type="GO" id="GO:0004888">
    <property type="term" value="F:transmembrane signaling receptor activity"/>
    <property type="evidence" value="ECO:0007669"/>
    <property type="project" value="InterPro"/>
</dbReference>
<dbReference type="InterPro" id="IPR038050">
    <property type="entry name" value="Neuro_actylchol_rec"/>
</dbReference>
<protein>
    <recommendedName>
        <fullName evidence="5">Neurotransmitter-gated ion-channel ligand-binding domain-containing protein</fullName>
    </recommendedName>
</protein>
<evidence type="ECO:0000313" key="4">
    <source>
        <dbReference type="Proteomes" id="UP000077143"/>
    </source>
</evidence>
<dbReference type="SUPFAM" id="SSF63712">
    <property type="entry name" value="Nicotinic receptor ligand binding domain-like"/>
    <property type="match status" value="1"/>
</dbReference>
<dbReference type="Gene3D" id="2.70.170.10">
    <property type="entry name" value="Neurotransmitter-gated ion-channel ligand-binding domain"/>
    <property type="match status" value="1"/>
</dbReference>
<dbReference type="InterPro" id="IPR006201">
    <property type="entry name" value="Neur_channel"/>
</dbReference>
<name>A0A172UP28_9MYCO</name>
<reference evidence="3 4" key="1">
    <citation type="submission" date="2016-05" db="EMBL/GenBank/DDBJ databases">
        <title>Complete genome sequence of a phthalic acid esters degrading Mycobacterium sp. YC-RL4.</title>
        <authorList>
            <person name="Ren L."/>
            <person name="Fan S."/>
            <person name="Ruth N."/>
            <person name="Jia Y."/>
            <person name="Wang J."/>
            <person name="Qiao C."/>
        </authorList>
    </citation>
    <scope>NUCLEOTIDE SEQUENCE [LARGE SCALE GENOMIC DNA]</scope>
    <source>
        <strain evidence="3 4">YC-RL4</strain>
    </source>
</reference>
<dbReference type="GO" id="GO:0005230">
    <property type="term" value="F:extracellular ligand-gated monoatomic ion channel activity"/>
    <property type="evidence" value="ECO:0007669"/>
    <property type="project" value="InterPro"/>
</dbReference>
<evidence type="ECO:0000313" key="3">
    <source>
        <dbReference type="EMBL" id="ANE80660.1"/>
    </source>
</evidence>
<keyword evidence="2" id="KW-0472">Membrane</keyword>
<keyword evidence="2" id="KW-1133">Transmembrane helix</keyword>
<dbReference type="KEGG" id="madi:A7U43_16300"/>
<dbReference type="SUPFAM" id="SSF90112">
    <property type="entry name" value="Neurotransmitter-gated ion-channel transmembrane pore"/>
    <property type="match status" value="1"/>
</dbReference>
<organism evidence="3 4">
    <name type="scientific">Mycobacterium adipatum</name>
    <dbReference type="NCBI Taxonomy" id="1682113"/>
    <lineage>
        <taxon>Bacteria</taxon>
        <taxon>Bacillati</taxon>
        <taxon>Actinomycetota</taxon>
        <taxon>Actinomycetes</taxon>
        <taxon>Mycobacteriales</taxon>
        <taxon>Mycobacteriaceae</taxon>
        <taxon>Mycobacterium</taxon>
    </lineage>
</organism>
<keyword evidence="4" id="KW-1185">Reference proteome</keyword>
<dbReference type="Proteomes" id="UP000077143">
    <property type="component" value="Chromosome"/>
</dbReference>
<dbReference type="Gene3D" id="1.20.58.390">
    <property type="entry name" value="Neurotransmitter-gated ion-channel transmembrane domain"/>
    <property type="match status" value="1"/>
</dbReference>
<gene>
    <name evidence="3" type="ORF">A7U43_16300</name>
</gene>
<evidence type="ECO:0008006" key="5">
    <source>
        <dbReference type="Google" id="ProtNLM"/>
    </source>
</evidence>
<feature type="transmembrane region" description="Helical" evidence="2">
    <location>
        <begin position="306"/>
        <end position="324"/>
    </location>
</feature>
<dbReference type="STRING" id="1682113.A7U43_16300"/>
<proteinExistence type="predicted"/>
<accession>A0A172UP28</accession>